<dbReference type="NCBIfam" id="TIGR02896">
    <property type="entry name" value="spore_III_AF"/>
    <property type="match status" value="1"/>
</dbReference>
<dbReference type="OrthoDB" id="2375554at2"/>
<dbReference type="InterPro" id="IPR014245">
    <property type="entry name" value="Spore_III_AF"/>
</dbReference>
<name>A0A559IYS8_9BACL</name>
<reference evidence="2 3" key="1">
    <citation type="submission" date="2019-07" db="EMBL/GenBank/DDBJ databases">
        <authorList>
            <person name="Kim J."/>
        </authorList>
    </citation>
    <scope>NUCLEOTIDE SEQUENCE [LARGE SCALE GENOMIC DNA]</scope>
    <source>
        <strain evidence="2 3">N4</strain>
    </source>
</reference>
<accession>A0A559IYS8</accession>
<proteinExistence type="predicted"/>
<protein>
    <submittedName>
        <fullName evidence="2">Stage III sporulation protein AF</fullName>
    </submittedName>
</protein>
<feature type="transmembrane region" description="Helical" evidence="1">
    <location>
        <begin position="6"/>
        <end position="25"/>
    </location>
</feature>
<feature type="transmembrane region" description="Helical" evidence="1">
    <location>
        <begin position="37"/>
        <end position="54"/>
    </location>
</feature>
<evidence type="ECO:0000256" key="1">
    <source>
        <dbReference type="SAM" id="Phobius"/>
    </source>
</evidence>
<keyword evidence="1" id="KW-0472">Membrane</keyword>
<dbReference type="AlphaFoldDB" id="A0A559IYS8"/>
<gene>
    <name evidence="2" type="primary">spoIIIAF</name>
    <name evidence="2" type="ORF">FPZ44_06815</name>
</gene>
<evidence type="ECO:0000313" key="3">
    <source>
        <dbReference type="Proteomes" id="UP000318102"/>
    </source>
</evidence>
<keyword evidence="1" id="KW-0812">Transmembrane</keyword>
<dbReference type="Proteomes" id="UP000318102">
    <property type="component" value="Unassembled WGS sequence"/>
</dbReference>
<keyword evidence="3" id="KW-1185">Reference proteome</keyword>
<organism evidence="2 3">
    <name type="scientific">Paenibacillus agilis</name>
    <dbReference type="NCBI Taxonomy" id="3020863"/>
    <lineage>
        <taxon>Bacteria</taxon>
        <taxon>Bacillati</taxon>
        <taxon>Bacillota</taxon>
        <taxon>Bacilli</taxon>
        <taxon>Bacillales</taxon>
        <taxon>Paenibacillaceae</taxon>
        <taxon>Paenibacillus</taxon>
    </lineage>
</organism>
<dbReference type="RefSeq" id="WP_144988591.1">
    <property type="nucleotide sequence ID" value="NZ_VNJK01000001.1"/>
</dbReference>
<keyword evidence="1" id="KW-1133">Transmembrane helix</keyword>
<dbReference type="EMBL" id="VNJK01000001">
    <property type="protein sequence ID" value="TVX92789.1"/>
    <property type="molecule type" value="Genomic_DNA"/>
</dbReference>
<comment type="caution">
    <text evidence="2">The sequence shown here is derived from an EMBL/GenBank/DDBJ whole genome shotgun (WGS) entry which is preliminary data.</text>
</comment>
<evidence type="ECO:0000313" key="2">
    <source>
        <dbReference type="EMBL" id="TVX92789.1"/>
    </source>
</evidence>
<sequence>MSWLSEWLKEIIMLILLAAFVDLLLPSAKMQRYVKLMLSLIILLALLSPIMKLFDKDLAEQVAAEWEQSNPTTIAFASLTSIQRDAARLQHQRQMKVSELAESQLESQMIKQLNELAVGTNASQRDESLQAESVAIVIPTDDYGIQAEMVRVKLGVSAQQAEPSIQSITVSMTYSNQTVPPLSKQNEKTEGIMPVEQVQAVDVQAESIGDRASDQNRKSTVEHNVAKIWDKRIIDMLTSSWLVKPEEIQIEWKKI</sequence>
<dbReference type="Pfam" id="PF09581">
    <property type="entry name" value="Spore_III_AF"/>
    <property type="match status" value="1"/>
</dbReference>